<gene>
    <name evidence="2" type="ORF">FQA47_025483</name>
</gene>
<evidence type="ECO:0000256" key="1">
    <source>
        <dbReference type="SAM" id="MobiDB-lite"/>
    </source>
</evidence>
<name>A0A834C3I4_ORYME</name>
<proteinExistence type="predicted"/>
<protein>
    <submittedName>
        <fullName evidence="2">Uncharacterized protein</fullName>
    </submittedName>
</protein>
<feature type="region of interest" description="Disordered" evidence="1">
    <location>
        <begin position="1"/>
        <end position="22"/>
    </location>
</feature>
<feature type="compositionally biased region" description="Polar residues" evidence="1">
    <location>
        <begin position="7"/>
        <end position="20"/>
    </location>
</feature>
<feature type="region of interest" description="Disordered" evidence="1">
    <location>
        <begin position="47"/>
        <end position="173"/>
    </location>
</feature>
<feature type="compositionally biased region" description="Basic and acidic residues" evidence="1">
    <location>
        <begin position="68"/>
        <end position="84"/>
    </location>
</feature>
<evidence type="ECO:0000313" key="3">
    <source>
        <dbReference type="Proteomes" id="UP000646548"/>
    </source>
</evidence>
<sequence>MFRKLTPSLSLSTPYHSTPLSPGPHHLRAVLGPAMPLLLCHAKPKPHHATHHLLNSPCCSSPPQRCRNPNERASDEPQNKKQRLDAAAPQTSTLATEPMEVEEAGQTMETTEPMEVEEAGQTMQTTEDMEVEEAGQTMETTEPMEVEEAGQTMQTTEDMEVEEAGQTMQTTEDMEVEEAGQTLEAMGLVKAMAVMKINESMNAM</sequence>
<reference evidence="2" key="1">
    <citation type="journal article" name="BMC Genomics">
        <title>Long-read sequencing and de novo genome assembly of marine medaka (Oryzias melastigma).</title>
        <authorList>
            <person name="Liang P."/>
            <person name="Saqib H.S.A."/>
            <person name="Ni X."/>
            <person name="Shen Y."/>
        </authorList>
    </citation>
    <scope>NUCLEOTIDE SEQUENCE</scope>
    <source>
        <strain evidence="2">Bigg-433</strain>
    </source>
</reference>
<comment type="caution">
    <text evidence="2">The sequence shown here is derived from an EMBL/GenBank/DDBJ whole genome shotgun (WGS) entry which is preliminary data.</text>
</comment>
<dbReference type="EMBL" id="WKFB01000463">
    <property type="protein sequence ID" value="KAF6722269.1"/>
    <property type="molecule type" value="Genomic_DNA"/>
</dbReference>
<evidence type="ECO:0000313" key="2">
    <source>
        <dbReference type="EMBL" id="KAF6722269.1"/>
    </source>
</evidence>
<organism evidence="2 3">
    <name type="scientific">Oryzias melastigma</name>
    <name type="common">Marine medaka</name>
    <dbReference type="NCBI Taxonomy" id="30732"/>
    <lineage>
        <taxon>Eukaryota</taxon>
        <taxon>Metazoa</taxon>
        <taxon>Chordata</taxon>
        <taxon>Craniata</taxon>
        <taxon>Vertebrata</taxon>
        <taxon>Euteleostomi</taxon>
        <taxon>Actinopterygii</taxon>
        <taxon>Neopterygii</taxon>
        <taxon>Teleostei</taxon>
        <taxon>Neoteleostei</taxon>
        <taxon>Acanthomorphata</taxon>
        <taxon>Ovalentaria</taxon>
        <taxon>Atherinomorphae</taxon>
        <taxon>Beloniformes</taxon>
        <taxon>Adrianichthyidae</taxon>
        <taxon>Oryziinae</taxon>
        <taxon>Oryzias</taxon>
    </lineage>
</organism>
<dbReference type="Proteomes" id="UP000646548">
    <property type="component" value="Unassembled WGS sequence"/>
</dbReference>
<dbReference type="AlphaFoldDB" id="A0A834C3I4"/>
<accession>A0A834C3I4</accession>